<keyword evidence="2" id="KW-1185">Reference proteome</keyword>
<name>A0ACC7Y836_9ACTN</name>
<evidence type="ECO:0000313" key="1">
    <source>
        <dbReference type="EMBL" id="NUV77948.1"/>
    </source>
</evidence>
<comment type="caution">
    <text evidence="1">The sequence shown here is derived from an EMBL/GenBank/DDBJ whole genome shotgun (WGS) entry which is preliminary data.</text>
</comment>
<dbReference type="Proteomes" id="UP000556843">
    <property type="component" value="Unassembled WGS sequence"/>
</dbReference>
<gene>
    <name evidence="1" type="ORF">G6W56_28345</name>
</gene>
<protein>
    <submittedName>
        <fullName evidence="1">Helix-turn-helix domain-containing protein</fullName>
    </submittedName>
</protein>
<proteinExistence type="predicted"/>
<sequence length="87" mass="9021">MTTDDEHDQDPGPGTAPRAPGPGSGLGQVFTQAEAARVCGVGRTTIRRWRQGGLLPGAYETPEGTWMMDLLAHGTQVGTPAPPGPRG</sequence>
<dbReference type="EMBL" id="JAANNW010000035">
    <property type="protein sequence ID" value="NUV77948.1"/>
    <property type="molecule type" value="Genomic_DNA"/>
</dbReference>
<evidence type="ECO:0000313" key="2">
    <source>
        <dbReference type="Proteomes" id="UP000556843"/>
    </source>
</evidence>
<organism evidence="1 2">
    <name type="scientific">Streptomyces fungicidicus</name>
    <dbReference type="NCBI Taxonomy" id="68203"/>
    <lineage>
        <taxon>Bacteria</taxon>
        <taxon>Bacillati</taxon>
        <taxon>Actinomycetota</taxon>
        <taxon>Actinomycetes</taxon>
        <taxon>Kitasatosporales</taxon>
        <taxon>Streptomycetaceae</taxon>
        <taxon>Streptomyces</taxon>
    </lineage>
</organism>
<reference evidence="1" key="1">
    <citation type="submission" date="2020-03" db="EMBL/GenBank/DDBJ databases">
        <title>Complete genome sequence of sixteen Streptomyces strains facilitates identification of candidate genes involved in plant growth-promotion in grain legumes and cereals.</title>
        <authorList>
            <person name="Gopalakrishnan S."/>
            <person name="Thakur V."/>
            <person name="Saxena R."/>
            <person name="Vadlamudi S."/>
            <person name="Purohit S."/>
            <person name="Kumar V."/>
            <person name="Rathore A."/>
            <person name="Chitikineni A."/>
            <person name="Varshney R.K."/>
        </authorList>
    </citation>
    <scope>NUCLEOTIDE SEQUENCE</scope>
    <source>
        <strain evidence="1">CAI-93</strain>
    </source>
</reference>
<accession>A0ACC7Y836</accession>